<dbReference type="GeneID" id="95549605"/>
<protein>
    <recommendedName>
        <fullName evidence="1">Tlde1 domain-containing protein</fullName>
    </recommendedName>
</protein>
<dbReference type="Proteomes" id="UP000192911">
    <property type="component" value="Unassembled WGS sequence"/>
</dbReference>
<evidence type="ECO:0000313" key="2">
    <source>
        <dbReference type="EMBL" id="SMF44909.1"/>
    </source>
</evidence>
<reference evidence="3" key="1">
    <citation type="submission" date="2017-04" db="EMBL/GenBank/DDBJ databases">
        <authorList>
            <person name="Varghese N."/>
            <person name="Submissions S."/>
        </authorList>
    </citation>
    <scope>NUCLEOTIDE SEQUENCE [LARGE SCALE GENOMIC DNA]</scope>
    <source>
        <strain evidence="3">Ballard 720</strain>
    </source>
</reference>
<proteinExistence type="predicted"/>
<accession>A0A1X7F2X5</accession>
<feature type="domain" description="Tlde1" evidence="1">
    <location>
        <begin position="8"/>
        <end position="132"/>
    </location>
</feature>
<name>A0A1X7F2X5_TRICW</name>
<dbReference type="Pfam" id="PF10908">
    <property type="entry name" value="Tlde1_dom"/>
    <property type="match status" value="1"/>
</dbReference>
<gene>
    <name evidence="2" type="ORF">SAMN06295900_10785</name>
</gene>
<dbReference type="InterPro" id="IPR021225">
    <property type="entry name" value="Tlde1_dom"/>
</dbReference>
<sequence length="144" mass="16216">MITCDGGAFAAFSGDKGHENKVSDVALKDLGPIPRGIYYIIDRQSGGRMGWLWDPIMDMYSHSKHNEWFALRPAQHPNDDWTVVDGVKRTSLRLHPVGSHGRSEGCITLVSPPQFQQLRQYLKSQSTMYIPGTFTKYYGTVVVK</sequence>
<dbReference type="EMBL" id="FXAH01000007">
    <property type="protein sequence ID" value="SMF44909.1"/>
    <property type="molecule type" value="Genomic_DNA"/>
</dbReference>
<dbReference type="RefSeq" id="WP_233212023.1">
    <property type="nucleotide sequence ID" value="NZ_BSQD01000011.1"/>
</dbReference>
<evidence type="ECO:0000313" key="3">
    <source>
        <dbReference type="Proteomes" id="UP000192911"/>
    </source>
</evidence>
<organism evidence="2 3">
    <name type="scientific">Trinickia caryophylli</name>
    <name type="common">Paraburkholderia caryophylli</name>
    <dbReference type="NCBI Taxonomy" id="28094"/>
    <lineage>
        <taxon>Bacteria</taxon>
        <taxon>Pseudomonadati</taxon>
        <taxon>Pseudomonadota</taxon>
        <taxon>Betaproteobacteria</taxon>
        <taxon>Burkholderiales</taxon>
        <taxon>Burkholderiaceae</taxon>
        <taxon>Trinickia</taxon>
    </lineage>
</organism>
<keyword evidence="3" id="KW-1185">Reference proteome</keyword>
<dbReference type="STRING" id="28094.SAMN06295900_10785"/>
<evidence type="ECO:0000259" key="1">
    <source>
        <dbReference type="Pfam" id="PF10908"/>
    </source>
</evidence>
<dbReference type="AlphaFoldDB" id="A0A1X7F2X5"/>